<evidence type="ECO:0000259" key="6">
    <source>
        <dbReference type="Pfam" id="PF07980"/>
    </source>
</evidence>
<sequence>MSKFYIVICFLFLFTSCSDWLDIKPESEVVEEDMFESEAGFKDALVGVYSLMSARGVYGGNLTMGTFDILAQNYNVRFSPSLTDLAEFDYVQELPEGRINQIWGDMYNVIANCNTLIEHIELMSKESFAEDNYNLIYAEALGLRAYVHFDLLRMFNAPYVSNPDYEGIPYVTIFSKEVSKQLSSKETIAHINADLSKAITLLEGIDPIIMEDKESNSSNPFLIDRHNRMNLYAIKALIARVALYVGDKEMALSYAKEVIDSGHYFFINPGDIINNKDYAFNDEHIFSIYTYKLKDNSDYYFSPKGTDQLFISSPVEKMFTSDDVRFKYWLTQKKDIYEINRYFMTKYERPEKEEEAAKYSDPNVPLIKISEMYLIAAECLSETNTAEALTYLNKLKSERVSPVVENVANSAELLEMIKKEYHREFLSEGQTFFMYKRLALDRMINFSGAAVVMDESKYIFPLPKDEIQFGGRK</sequence>
<keyword evidence="5" id="KW-0998">Cell outer membrane</keyword>
<dbReference type="Gene3D" id="1.25.40.390">
    <property type="match status" value="1"/>
</dbReference>
<dbReference type="OrthoDB" id="727588at2"/>
<name>A0A4Q1JJZ8_9BACT</name>
<evidence type="ECO:0000259" key="7">
    <source>
        <dbReference type="Pfam" id="PF14322"/>
    </source>
</evidence>
<keyword evidence="9" id="KW-1185">Reference proteome</keyword>
<protein>
    <submittedName>
        <fullName evidence="8">RagB/SusD family nutrient uptake outer membrane protein</fullName>
    </submittedName>
</protein>
<feature type="domain" description="SusD-like N-terminal" evidence="7">
    <location>
        <begin position="19"/>
        <end position="202"/>
    </location>
</feature>
<dbReference type="InterPro" id="IPR011990">
    <property type="entry name" value="TPR-like_helical_dom_sf"/>
</dbReference>
<evidence type="ECO:0000256" key="5">
    <source>
        <dbReference type="ARBA" id="ARBA00023237"/>
    </source>
</evidence>
<evidence type="ECO:0000313" key="8">
    <source>
        <dbReference type="EMBL" id="RXQ91495.1"/>
    </source>
</evidence>
<comment type="similarity">
    <text evidence="2">Belongs to the SusD family.</text>
</comment>
<reference evidence="8 9" key="1">
    <citation type="submission" date="2019-01" db="EMBL/GenBank/DDBJ databases">
        <title>Ancylomarina salipaludis sp. nov., isolated from a salt marsh.</title>
        <authorList>
            <person name="Yoon J.-H."/>
        </authorList>
    </citation>
    <scope>NUCLEOTIDE SEQUENCE [LARGE SCALE GENOMIC DNA]</scope>
    <source>
        <strain evidence="8 9">SHSM-M15</strain>
    </source>
</reference>
<dbReference type="Pfam" id="PF07980">
    <property type="entry name" value="SusD_RagB"/>
    <property type="match status" value="1"/>
</dbReference>
<evidence type="ECO:0000256" key="1">
    <source>
        <dbReference type="ARBA" id="ARBA00004442"/>
    </source>
</evidence>
<keyword evidence="3" id="KW-0732">Signal</keyword>
<evidence type="ECO:0000256" key="2">
    <source>
        <dbReference type="ARBA" id="ARBA00006275"/>
    </source>
</evidence>
<dbReference type="PROSITE" id="PS51257">
    <property type="entry name" value="PROKAR_LIPOPROTEIN"/>
    <property type="match status" value="1"/>
</dbReference>
<dbReference type="SUPFAM" id="SSF48452">
    <property type="entry name" value="TPR-like"/>
    <property type="match status" value="1"/>
</dbReference>
<keyword evidence="4" id="KW-0472">Membrane</keyword>
<accession>A0A4Q1JJZ8</accession>
<dbReference type="Proteomes" id="UP000289703">
    <property type="component" value="Unassembled WGS sequence"/>
</dbReference>
<dbReference type="GO" id="GO:0009279">
    <property type="term" value="C:cell outer membrane"/>
    <property type="evidence" value="ECO:0007669"/>
    <property type="project" value="UniProtKB-SubCell"/>
</dbReference>
<gene>
    <name evidence="8" type="ORF">EO244_12145</name>
</gene>
<dbReference type="AlphaFoldDB" id="A0A4Q1JJZ8"/>
<dbReference type="Pfam" id="PF14322">
    <property type="entry name" value="SusD-like_3"/>
    <property type="match status" value="1"/>
</dbReference>
<proteinExistence type="inferred from homology"/>
<dbReference type="Gene3D" id="2.20.20.130">
    <property type="match status" value="1"/>
</dbReference>
<evidence type="ECO:0000256" key="4">
    <source>
        <dbReference type="ARBA" id="ARBA00023136"/>
    </source>
</evidence>
<comment type="caution">
    <text evidence="8">The sequence shown here is derived from an EMBL/GenBank/DDBJ whole genome shotgun (WGS) entry which is preliminary data.</text>
</comment>
<dbReference type="Gene3D" id="1.25.40.900">
    <property type="match status" value="1"/>
</dbReference>
<evidence type="ECO:0000256" key="3">
    <source>
        <dbReference type="ARBA" id="ARBA00022729"/>
    </source>
</evidence>
<organism evidence="8 9">
    <name type="scientific">Ancylomarina salipaludis</name>
    <dbReference type="NCBI Taxonomy" id="2501299"/>
    <lineage>
        <taxon>Bacteria</taxon>
        <taxon>Pseudomonadati</taxon>
        <taxon>Bacteroidota</taxon>
        <taxon>Bacteroidia</taxon>
        <taxon>Marinilabiliales</taxon>
        <taxon>Marinifilaceae</taxon>
        <taxon>Ancylomarina</taxon>
    </lineage>
</organism>
<comment type="subcellular location">
    <subcellularLocation>
        <location evidence="1">Cell outer membrane</location>
    </subcellularLocation>
</comment>
<dbReference type="InterPro" id="IPR012944">
    <property type="entry name" value="SusD_RagB_dom"/>
</dbReference>
<dbReference type="RefSeq" id="WP_129254947.1">
    <property type="nucleotide sequence ID" value="NZ_SAXA01000011.1"/>
</dbReference>
<feature type="domain" description="RagB/SusD" evidence="6">
    <location>
        <begin position="337"/>
        <end position="437"/>
    </location>
</feature>
<dbReference type="EMBL" id="SAXA01000011">
    <property type="protein sequence ID" value="RXQ91495.1"/>
    <property type="molecule type" value="Genomic_DNA"/>
</dbReference>
<evidence type="ECO:0000313" key="9">
    <source>
        <dbReference type="Proteomes" id="UP000289703"/>
    </source>
</evidence>
<dbReference type="InterPro" id="IPR033985">
    <property type="entry name" value="SusD-like_N"/>
</dbReference>